<dbReference type="InterPro" id="IPR047806">
    <property type="entry name" value="IHF_actinobact"/>
</dbReference>
<dbReference type="RefSeq" id="WP_048895609.1">
    <property type="nucleotide sequence ID" value="NZ_LFOD01000003.1"/>
</dbReference>
<evidence type="ECO:0000259" key="1">
    <source>
        <dbReference type="Pfam" id="PF22525"/>
    </source>
</evidence>
<dbReference type="Pfam" id="PF22525">
    <property type="entry name" value="H2TH_5"/>
    <property type="match status" value="1"/>
</dbReference>
<reference evidence="2 3" key="1">
    <citation type="submission" date="2015-06" db="EMBL/GenBank/DDBJ databases">
        <title>Genome sequence of Mycobacterium conceptionense strain MLE.</title>
        <authorList>
            <person name="Greninger A.L."/>
            <person name="Cunningham G."/>
            <person name="Chiu C.Y."/>
            <person name="Miller S."/>
        </authorList>
    </citation>
    <scope>NUCLEOTIDE SEQUENCE [LARGE SCALE GENOMIC DNA]</scope>
    <source>
        <strain evidence="2 3">MLE</strain>
    </source>
</reference>
<dbReference type="Proteomes" id="UP000037594">
    <property type="component" value="Unassembled WGS sequence"/>
</dbReference>
<protein>
    <recommendedName>
        <fullName evidence="1">Integration host factor-like helix-two turn-helix domain-containing protein</fullName>
    </recommendedName>
</protein>
<gene>
    <name evidence="2" type="ORF">ACT17_06415</name>
</gene>
<sequence length="106" mass="11297">MALPTLTPEQRAEALEKAAAARKARAELKDKIKSGSLTFSGVFELAEKDAIVAKTKVSELLKSLPGVGKATVEKVMEDLGIADSRRIGGLGARQRDSLIETFGSKK</sequence>
<dbReference type="PATRIC" id="fig|451644.5.peg.1315"/>
<comment type="caution">
    <text evidence="2">The sequence shown here is derived from an EMBL/GenBank/DDBJ whole genome shotgun (WGS) entry which is preliminary data.</text>
</comment>
<name>A0A0J8UH23_9MYCO</name>
<organism evidence="2 3">
    <name type="scientific">Mycolicibacterium conceptionense</name>
    <dbReference type="NCBI Taxonomy" id="451644"/>
    <lineage>
        <taxon>Bacteria</taxon>
        <taxon>Bacillati</taxon>
        <taxon>Actinomycetota</taxon>
        <taxon>Actinomycetes</taxon>
        <taxon>Mycobacteriales</taxon>
        <taxon>Mycobacteriaceae</taxon>
        <taxon>Mycolicibacterium</taxon>
    </lineage>
</organism>
<dbReference type="EMBL" id="LFOD01000003">
    <property type="protein sequence ID" value="KMV19665.1"/>
    <property type="molecule type" value="Genomic_DNA"/>
</dbReference>
<dbReference type="NCBIfam" id="NF041260">
    <property type="entry name" value="actino_IHF"/>
    <property type="match status" value="1"/>
</dbReference>
<dbReference type="AlphaFoldDB" id="A0A0J8UH23"/>
<accession>A0A0J8UH23</accession>
<dbReference type="OrthoDB" id="3197442at2"/>
<dbReference type="Gene3D" id="1.10.8.50">
    <property type="match status" value="1"/>
</dbReference>
<proteinExistence type="predicted"/>
<dbReference type="InterPro" id="IPR055201">
    <property type="entry name" value="IHF-like_H2TH"/>
</dbReference>
<feature type="domain" description="Integration host factor-like helix-two turn-helix" evidence="1">
    <location>
        <begin position="32"/>
        <end position="102"/>
    </location>
</feature>
<evidence type="ECO:0000313" key="3">
    <source>
        <dbReference type="Proteomes" id="UP000037594"/>
    </source>
</evidence>
<evidence type="ECO:0000313" key="2">
    <source>
        <dbReference type="EMBL" id="KMV19665.1"/>
    </source>
</evidence>